<proteinExistence type="predicted"/>
<dbReference type="eggNOG" id="COG0668">
    <property type="taxonomic scope" value="Bacteria"/>
</dbReference>
<name>F9U952_9GAMM</name>
<evidence type="ECO:0000313" key="3">
    <source>
        <dbReference type="Proteomes" id="UP000005459"/>
    </source>
</evidence>
<dbReference type="EMBL" id="AFWV01000004">
    <property type="protein sequence ID" value="EGV19310.1"/>
    <property type="molecule type" value="Genomic_DNA"/>
</dbReference>
<feature type="domain" description="Mechanosensitive ion channel MscS C-terminal" evidence="1">
    <location>
        <begin position="10"/>
        <end position="57"/>
    </location>
</feature>
<reference evidence="2 3" key="1">
    <citation type="submission" date="2011-06" db="EMBL/GenBank/DDBJ databases">
        <title>The draft genome of Thiocapsa marina 5811.</title>
        <authorList>
            <consortium name="US DOE Joint Genome Institute (JGI-PGF)"/>
            <person name="Lucas S."/>
            <person name="Han J."/>
            <person name="Cheng J.-F."/>
            <person name="Goodwin L."/>
            <person name="Pitluck S."/>
            <person name="Peters L."/>
            <person name="Land M.L."/>
            <person name="Hauser L."/>
            <person name="Vogl K."/>
            <person name="Liu Z."/>
            <person name="Imhoff J."/>
            <person name="Thiel V."/>
            <person name="Frigaard N.-U."/>
            <person name="Bryant D."/>
            <person name="Woyke T.J."/>
        </authorList>
    </citation>
    <scope>NUCLEOTIDE SEQUENCE [LARGE SCALE GENOMIC DNA]</scope>
    <source>
        <strain evidence="2 3">5811</strain>
    </source>
</reference>
<dbReference type="GO" id="GO:0016020">
    <property type="term" value="C:membrane"/>
    <property type="evidence" value="ECO:0007669"/>
    <property type="project" value="InterPro"/>
</dbReference>
<dbReference type="RefSeq" id="WP_007192331.1">
    <property type="nucleotide sequence ID" value="NZ_AFWV01000004.1"/>
</dbReference>
<evidence type="ECO:0000313" key="2">
    <source>
        <dbReference type="EMBL" id="EGV19310.1"/>
    </source>
</evidence>
<dbReference type="SUPFAM" id="SSF82689">
    <property type="entry name" value="Mechanosensitive channel protein MscS (YggB), C-terminal domain"/>
    <property type="match status" value="1"/>
</dbReference>
<dbReference type="Gene3D" id="3.30.70.100">
    <property type="match status" value="1"/>
</dbReference>
<organism evidence="2 3">
    <name type="scientific">Thiocapsa marina 5811</name>
    <dbReference type="NCBI Taxonomy" id="768671"/>
    <lineage>
        <taxon>Bacteria</taxon>
        <taxon>Pseudomonadati</taxon>
        <taxon>Pseudomonadota</taxon>
        <taxon>Gammaproteobacteria</taxon>
        <taxon>Chromatiales</taxon>
        <taxon>Chromatiaceae</taxon>
        <taxon>Thiocapsa</taxon>
    </lineage>
</organism>
<dbReference type="InterPro" id="IPR011066">
    <property type="entry name" value="MscS_channel_C_sf"/>
</dbReference>
<gene>
    <name evidence="2" type="ORF">ThimaDRAFT_1454</name>
</gene>
<dbReference type="PATRIC" id="fig|768671.3.peg.1559"/>
<keyword evidence="3" id="KW-1185">Reference proteome</keyword>
<protein>
    <submittedName>
        <fullName evidence="2">MscS Mechanosensitive ion channel</fullName>
    </submittedName>
</protein>
<dbReference type="Pfam" id="PF21082">
    <property type="entry name" value="MS_channel_3rd"/>
    <property type="match status" value="1"/>
</dbReference>
<dbReference type="STRING" id="768671.ThimaDRAFT_1454"/>
<sequence length="77" mass="8757">MSAPNRDRPHFAAYGDFSLDFEVVYYVIGADFTLDMDIQQAINLAIYLKLEEEGIQFAYPTRELIVRRPGELGRASA</sequence>
<accession>F9U952</accession>
<dbReference type="Proteomes" id="UP000005459">
    <property type="component" value="Unassembled WGS sequence"/>
</dbReference>
<evidence type="ECO:0000259" key="1">
    <source>
        <dbReference type="Pfam" id="PF21082"/>
    </source>
</evidence>
<dbReference type="InterPro" id="IPR049278">
    <property type="entry name" value="MS_channel_C"/>
</dbReference>
<dbReference type="AlphaFoldDB" id="F9U952"/>